<comment type="caution">
    <text evidence="2">The sequence shown here is derived from an EMBL/GenBank/DDBJ whole genome shotgun (WGS) entry which is preliminary data.</text>
</comment>
<keyword evidence="3" id="KW-1185">Reference proteome</keyword>
<evidence type="ECO:0000256" key="1">
    <source>
        <dbReference type="SAM" id="MobiDB-lite"/>
    </source>
</evidence>
<proteinExistence type="predicted"/>
<sequence>MAVINPDNASVFDEGEVYLLDWNYTGSVEDVIPAPGEVPGPEWLDAGLLGTEGVTYTPGLEKTFYDGWGHPRFKGKTSKGTMELSFNALEQNTVTKRIAYGKHDGYVSLPKGFKAHLLIITREDDVEEIEVTTRPALLTTGAWTKSESGVRTFPITADLFGDSEGRVLRKVDEATAGPASYVVTVPSGTTAGSFALRLNDQTVVGISYNAASTAVKGAIESILPPDAGTITVTGPNGGPWTVELPDGGALSSPTASLTPTGQVAVTPVP</sequence>
<dbReference type="AlphaFoldDB" id="E9T0M0"/>
<evidence type="ECO:0000313" key="2">
    <source>
        <dbReference type="EMBL" id="EGD23971.1"/>
    </source>
</evidence>
<dbReference type="Proteomes" id="UP000004245">
    <property type="component" value="Unassembled WGS sequence"/>
</dbReference>
<organism evidence="2 3">
    <name type="scientific">Prescottella equi ATCC 33707</name>
    <dbReference type="NCBI Taxonomy" id="525370"/>
    <lineage>
        <taxon>Bacteria</taxon>
        <taxon>Bacillati</taxon>
        <taxon>Actinomycetota</taxon>
        <taxon>Actinomycetes</taxon>
        <taxon>Mycobacteriales</taxon>
        <taxon>Nocardiaceae</taxon>
        <taxon>Prescottella</taxon>
    </lineage>
</organism>
<dbReference type="RefSeq" id="WP_005515287.1">
    <property type="nucleotide sequence ID" value="NZ_CM001149.1"/>
</dbReference>
<gene>
    <name evidence="2" type="ORF">HMPREF0724_12179</name>
</gene>
<reference evidence="2" key="1">
    <citation type="submission" date="2011-01" db="EMBL/GenBank/DDBJ databases">
        <authorList>
            <person name="Muzny D."/>
            <person name="Qin X."/>
            <person name="Buhay C."/>
            <person name="Dugan-Rocha S."/>
            <person name="Ding Y."/>
            <person name="Chen G."/>
            <person name="Hawes A."/>
            <person name="Holder M."/>
            <person name="Jhangiani S."/>
            <person name="Johnson A."/>
            <person name="Khan Z."/>
            <person name="Li Z."/>
            <person name="Liu W."/>
            <person name="Liu X."/>
            <person name="Perez L."/>
            <person name="Shen H."/>
            <person name="Wang Q."/>
            <person name="Watt J."/>
            <person name="Xi L."/>
            <person name="Xin Y."/>
            <person name="Zhou J."/>
            <person name="Deng J."/>
            <person name="Jiang H."/>
            <person name="Liu Y."/>
            <person name="Qu J."/>
            <person name="Song X.-Z."/>
            <person name="Zhang L."/>
            <person name="Villasana D."/>
            <person name="Johnson A."/>
            <person name="Liu J."/>
            <person name="Liyanage D."/>
            <person name="Lorensuhewa L."/>
            <person name="Robinson T."/>
            <person name="Song A."/>
            <person name="Song B.-B."/>
            <person name="Dinh H."/>
            <person name="Thornton R."/>
            <person name="Coyle M."/>
            <person name="Francisco L."/>
            <person name="Jackson L."/>
            <person name="Javaid M."/>
            <person name="Korchina V."/>
            <person name="Kovar C."/>
            <person name="Mata R."/>
            <person name="Mathew T."/>
            <person name="Ngo R."/>
            <person name="Nguyen L."/>
            <person name="Nguyen N."/>
            <person name="Okwuonu G."/>
            <person name="Ongeri F."/>
            <person name="Pham C."/>
            <person name="Simmons D."/>
            <person name="Wilczek-Boney K."/>
            <person name="Hale W."/>
            <person name="Jakkamsetti A."/>
            <person name="Pham P."/>
            <person name="Ruth R."/>
            <person name="San Lucas F."/>
            <person name="Warren J."/>
            <person name="Zhang J."/>
            <person name="Zhao Z."/>
            <person name="Zhou C."/>
            <person name="Zhu D."/>
            <person name="Lee S."/>
            <person name="Bess C."/>
            <person name="Blankenburg K."/>
            <person name="Forbes L."/>
            <person name="Fu Q."/>
            <person name="Gubbala S."/>
            <person name="Hirani K."/>
            <person name="Jayaseelan J.C."/>
            <person name="Lara F."/>
            <person name="Munidasa M."/>
            <person name="Palculict T."/>
            <person name="Patil S."/>
            <person name="Pu L.-L."/>
            <person name="Saada N."/>
            <person name="Tang L."/>
            <person name="Weissenberger G."/>
            <person name="Zhu Y."/>
            <person name="Hemphill L."/>
            <person name="Shang Y."/>
            <person name="Youmans B."/>
            <person name="Ayvaz T."/>
            <person name="Ross M."/>
            <person name="Santibanez J."/>
            <person name="Aqrawi P."/>
            <person name="Gross S."/>
            <person name="Joshi V."/>
            <person name="Fowler G."/>
            <person name="Nazareth L."/>
            <person name="Reid J."/>
            <person name="Worley K."/>
            <person name="Petrosino J."/>
            <person name="Highlander S."/>
            <person name="Gibbs R."/>
        </authorList>
    </citation>
    <scope>NUCLEOTIDE SEQUENCE [LARGE SCALE GENOMIC DNA]</scope>
    <source>
        <strain evidence="2">ATCC 33707</strain>
    </source>
</reference>
<protein>
    <recommendedName>
        <fullName evidence="4">Major tail protein</fullName>
    </recommendedName>
</protein>
<feature type="region of interest" description="Disordered" evidence="1">
    <location>
        <begin position="247"/>
        <end position="269"/>
    </location>
</feature>
<feature type="compositionally biased region" description="Polar residues" evidence="1">
    <location>
        <begin position="251"/>
        <end position="263"/>
    </location>
</feature>
<dbReference type="EMBL" id="ADNW02000010">
    <property type="protein sequence ID" value="EGD23971.1"/>
    <property type="molecule type" value="Genomic_DNA"/>
</dbReference>
<dbReference type="HOGENOM" id="CLU_1033967_0_0_11"/>
<evidence type="ECO:0000313" key="3">
    <source>
        <dbReference type="Proteomes" id="UP000004245"/>
    </source>
</evidence>
<accession>E9T0M0</accession>
<evidence type="ECO:0008006" key="4">
    <source>
        <dbReference type="Google" id="ProtNLM"/>
    </source>
</evidence>
<name>E9T0M0_RHOHA</name>